<evidence type="ECO:0000256" key="5">
    <source>
        <dbReference type="ARBA" id="ARBA00022807"/>
    </source>
</evidence>
<feature type="domain" description="Peptidase C1A papain C-terminal" evidence="10">
    <location>
        <begin position="64"/>
        <end position="302"/>
    </location>
</feature>
<dbReference type="SMART" id="SM00645">
    <property type="entry name" value="Pept_C1"/>
    <property type="match status" value="1"/>
</dbReference>
<dbReference type="PROSITE" id="PS00639">
    <property type="entry name" value="THIOL_PROTEASE_HIS"/>
    <property type="match status" value="1"/>
</dbReference>
<name>A0AA36GMF6_CYLNA</name>
<keyword evidence="6" id="KW-0865">Zymogen</keyword>
<dbReference type="InterPro" id="IPR000668">
    <property type="entry name" value="Peptidase_C1A_C"/>
</dbReference>
<dbReference type="PRINTS" id="PR00705">
    <property type="entry name" value="PAPAIN"/>
</dbReference>
<comment type="caution">
    <text evidence="12">The sequence shown here is derived from an EMBL/GenBank/DDBJ whole genome shotgun (WGS) entry which is preliminary data.</text>
</comment>
<sequence length="306" mass="34206">MSVDANHMSDQELVNYLNTKQHFFKAQVPTMSYEKFKSRLMDLKFMKKPEGIVTAKEIVMNENLPESFDAREKWPQCVSIKTIRHQAQCGSCWAVSAASVMSDRLCIATYGQDQRIISDTDILSCCGEMCGDGCQGGIPIGAYQYGMTNGVCTGGPYNAKNCCKPYPFPPNSLDKQTPICRAQCQFGYNVDYYSDKIYANSAYSVAANEDAIRKEIFTNGPVTAAFYVYSDFNYYKNGVYVHTWGESEGGHAIRLIGWGVENGVKYWLASNSWGADWGDGGYFKIRRGTDECNIETFMVDAVIMNA</sequence>
<evidence type="ECO:0000256" key="6">
    <source>
        <dbReference type="ARBA" id="ARBA00023145"/>
    </source>
</evidence>
<dbReference type="InterPro" id="IPR025660">
    <property type="entry name" value="Pept_his_AS"/>
</dbReference>
<comment type="function">
    <text evidence="9">Expression of the protease correlates with blood-feeding and suggests a role for the protease in blood digestion.</text>
</comment>
<evidence type="ECO:0000256" key="7">
    <source>
        <dbReference type="ARBA" id="ARBA00023157"/>
    </source>
</evidence>
<dbReference type="EMBL" id="CATQJL010000112">
    <property type="protein sequence ID" value="CAJ0594777.1"/>
    <property type="molecule type" value="Genomic_DNA"/>
</dbReference>
<keyword evidence="7" id="KW-1015">Disulfide bond</keyword>
<proteinExistence type="inferred from homology"/>
<gene>
    <name evidence="11" type="ORF">CYNAS_LOCUS6746</name>
    <name evidence="12" type="ORF">CYNAS_LOCUS6760</name>
</gene>
<dbReference type="AlphaFoldDB" id="A0AA36GMF6"/>
<keyword evidence="4" id="KW-0378">Hydrolase</keyword>
<dbReference type="CDD" id="cd02620">
    <property type="entry name" value="Peptidase_C1A_CathepsinB"/>
    <property type="match status" value="1"/>
</dbReference>
<dbReference type="Proteomes" id="UP001176961">
    <property type="component" value="Unassembled WGS sequence"/>
</dbReference>
<evidence type="ECO:0000313" key="13">
    <source>
        <dbReference type="Proteomes" id="UP001176961"/>
    </source>
</evidence>
<keyword evidence="2" id="KW-0645">Protease</keyword>
<dbReference type="GO" id="GO:0008234">
    <property type="term" value="F:cysteine-type peptidase activity"/>
    <property type="evidence" value="ECO:0007669"/>
    <property type="project" value="UniProtKB-KW"/>
</dbReference>
<evidence type="ECO:0000256" key="8">
    <source>
        <dbReference type="ARBA" id="ARBA00023180"/>
    </source>
</evidence>
<reference evidence="12" key="1">
    <citation type="submission" date="2023-07" db="EMBL/GenBank/DDBJ databases">
        <authorList>
            <consortium name="CYATHOMIX"/>
        </authorList>
    </citation>
    <scope>NUCLEOTIDE SEQUENCE</scope>
    <source>
        <strain evidence="12">N/A</strain>
    </source>
</reference>
<evidence type="ECO:0000256" key="1">
    <source>
        <dbReference type="ARBA" id="ARBA00008455"/>
    </source>
</evidence>
<organism evidence="12 13">
    <name type="scientific">Cylicocyclus nassatus</name>
    <name type="common">Nematode worm</name>
    <dbReference type="NCBI Taxonomy" id="53992"/>
    <lineage>
        <taxon>Eukaryota</taxon>
        <taxon>Metazoa</taxon>
        <taxon>Ecdysozoa</taxon>
        <taxon>Nematoda</taxon>
        <taxon>Chromadorea</taxon>
        <taxon>Rhabditida</taxon>
        <taxon>Rhabditina</taxon>
        <taxon>Rhabditomorpha</taxon>
        <taxon>Strongyloidea</taxon>
        <taxon>Strongylidae</taxon>
        <taxon>Cylicocyclus</taxon>
    </lineage>
</organism>
<dbReference type="InterPro" id="IPR013128">
    <property type="entry name" value="Peptidase_C1A"/>
</dbReference>
<accession>A0AA36GMF6</accession>
<keyword evidence="13" id="KW-1185">Reference proteome</keyword>
<dbReference type="InterPro" id="IPR000169">
    <property type="entry name" value="Pept_cys_AS"/>
</dbReference>
<keyword evidence="8" id="KW-0325">Glycoprotein</keyword>
<evidence type="ECO:0000256" key="4">
    <source>
        <dbReference type="ARBA" id="ARBA00022801"/>
    </source>
</evidence>
<dbReference type="SUPFAM" id="SSF54001">
    <property type="entry name" value="Cysteine proteinases"/>
    <property type="match status" value="1"/>
</dbReference>
<dbReference type="EMBL" id="CATQJL010000112">
    <property type="protein sequence ID" value="CAJ0594763.1"/>
    <property type="molecule type" value="Genomic_DNA"/>
</dbReference>
<comment type="similarity">
    <text evidence="1">Belongs to the peptidase C1 family.</text>
</comment>
<evidence type="ECO:0000313" key="11">
    <source>
        <dbReference type="EMBL" id="CAJ0594763.1"/>
    </source>
</evidence>
<keyword evidence="3" id="KW-0732">Signal</keyword>
<evidence type="ECO:0000256" key="2">
    <source>
        <dbReference type="ARBA" id="ARBA00022670"/>
    </source>
</evidence>
<dbReference type="InterPro" id="IPR038765">
    <property type="entry name" value="Papain-like_cys_pep_sf"/>
</dbReference>
<dbReference type="Pfam" id="PF00112">
    <property type="entry name" value="Peptidase_C1"/>
    <property type="match status" value="1"/>
</dbReference>
<dbReference type="Gene3D" id="3.90.70.10">
    <property type="entry name" value="Cysteine proteinases"/>
    <property type="match status" value="1"/>
</dbReference>
<protein>
    <recommendedName>
        <fullName evidence="10">Peptidase C1A papain C-terminal domain-containing protein</fullName>
    </recommendedName>
</protein>
<evidence type="ECO:0000313" key="12">
    <source>
        <dbReference type="EMBL" id="CAJ0594777.1"/>
    </source>
</evidence>
<evidence type="ECO:0000256" key="3">
    <source>
        <dbReference type="ARBA" id="ARBA00022729"/>
    </source>
</evidence>
<dbReference type="FunFam" id="3.90.70.10:FF:000031">
    <property type="entry name" value="Cathepsin B"/>
    <property type="match status" value="1"/>
</dbReference>
<evidence type="ECO:0000259" key="10">
    <source>
        <dbReference type="SMART" id="SM00645"/>
    </source>
</evidence>
<dbReference type="GO" id="GO:0006508">
    <property type="term" value="P:proteolysis"/>
    <property type="evidence" value="ECO:0007669"/>
    <property type="project" value="UniProtKB-KW"/>
</dbReference>
<dbReference type="PROSITE" id="PS00139">
    <property type="entry name" value="THIOL_PROTEASE_CYS"/>
    <property type="match status" value="1"/>
</dbReference>
<dbReference type="PANTHER" id="PTHR12411">
    <property type="entry name" value="CYSTEINE PROTEASE FAMILY C1-RELATED"/>
    <property type="match status" value="1"/>
</dbReference>
<keyword evidence="5" id="KW-0788">Thiol protease</keyword>
<evidence type="ECO:0000256" key="9">
    <source>
        <dbReference type="ARBA" id="ARBA00057399"/>
    </source>
</evidence>